<proteinExistence type="predicted"/>
<name>A0A081AUE5_PHYNI</name>
<comment type="caution">
    <text evidence="1">The sequence shown here is derived from an EMBL/GenBank/DDBJ whole genome shotgun (WGS) entry which is preliminary data.</text>
</comment>
<protein>
    <submittedName>
        <fullName evidence="1">Uncharacterized protein</fullName>
    </submittedName>
</protein>
<dbReference type="AlphaFoldDB" id="A0A081AUE5"/>
<organism evidence="1 2">
    <name type="scientific">Phytophthora nicotianae P1976</name>
    <dbReference type="NCBI Taxonomy" id="1317066"/>
    <lineage>
        <taxon>Eukaryota</taxon>
        <taxon>Sar</taxon>
        <taxon>Stramenopiles</taxon>
        <taxon>Oomycota</taxon>
        <taxon>Peronosporomycetes</taxon>
        <taxon>Peronosporales</taxon>
        <taxon>Peronosporaceae</taxon>
        <taxon>Phytophthora</taxon>
    </lineage>
</organism>
<accession>A0A081AUE5</accession>
<evidence type="ECO:0000313" key="1">
    <source>
        <dbReference type="EMBL" id="ETO82506.1"/>
    </source>
</evidence>
<dbReference type="EMBL" id="ANJA01000679">
    <property type="protein sequence ID" value="ETO82506.1"/>
    <property type="molecule type" value="Genomic_DNA"/>
</dbReference>
<evidence type="ECO:0000313" key="2">
    <source>
        <dbReference type="Proteomes" id="UP000028582"/>
    </source>
</evidence>
<gene>
    <name evidence="1" type="ORF">F444_03358</name>
</gene>
<dbReference type="Proteomes" id="UP000028582">
    <property type="component" value="Unassembled WGS sequence"/>
</dbReference>
<reference evidence="1 2" key="1">
    <citation type="submission" date="2013-11" db="EMBL/GenBank/DDBJ databases">
        <title>The Genome Sequence of Phytophthora parasitica P1976.</title>
        <authorList>
            <consortium name="The Broad Institute Genomics Platform"/>
            <person name="Russ C."/>
            <person name="Tyler B."/>
            <person name="Panabieres F."/>
            <person name="Shan W."/>
            <person name="Tripathy S."/>
            <person name="Grunwald N."/>
            <person name="Machado M."/>
            <person name="Johnson C.S."/>
            <person name="Walker B."/>
            <person name="Young S."/>
            <person name="Zeng Q."/>
            <person name="Gargeya S."/>
            <person name="Fitzgerald M."/>
            <person name="Haas B."/>
            <person name="Abouelleil A."/>
            <person name="Allen A.W."/>
            <person name="Alvarado L."/>
            <person name="Arachchi H.M."/>
            <person name="Berlin A.M."/>
            <person name="Chapman S.B."/>
            <person name="Gainer-Dewar J."/>
            <person name="Goldberg J."/>
            <person name="Griggs A."/>
            <person name="Gujja S."/>
            <person name="Hansen M."/>
            <person name="Howarth C."/>
            <person name="Imamovic A."/>
            <person name="Ireland A."/>
            <person name="Larimer J."/>
            <person name="McCowan C."/>
            <person name="Murphy C."/>
            <person name="Pearson M."/>
            <person name="Poon T.W."/>
            <person name="Priest M."/>
            <person name="Roberts A."/>
            <person name="Saif S."/>
            <person name="Shea T."/>
            <person name="Sisk P."/>
            <person name="Sykes S."/>
            <person name="Wortman J."/>
            <person name="Nusbaum C."/>
            <person name="Birren B."/>
        </authorList>
    </citation>
    <scope>NUCLEOTIDE SEQUENCE [LARGE SCALE GENOMIC DNA]</scope>
    <source>
        <strain evidence="1 2">P1976</strain>
    </source>
</reference>
<sequence>MSRLQRQWVECLRNQISDHHANEKQRKDKTLQIAKEIATVARTNMQGVAKDKVVQLQEKLPRMSFEMLALKRHTAHR</sequence>